<evidence type="ECO:0000256" key="4">
    <source>
        <dbReference type="ARBA" id="ARBA00022692"/>
    </source>
</evidence>
<dbReference type="NCBIfam" id="TIGR00833">
    <property type="entry name" value="actII"/>
    <property type="match status" value="1"/>
</dbReference>
<reference evidence="9 10" key="1">
    <citation type="submission" date="2016-10" db="EMBL/GenBank/DDBJ databases">
        <title>Evaluation of Human, Animal and Environmental Mycobacterium chelonae Isolates by Core Genome Phylogenomic Analysis, Targeted Gene Comparison, and Anti-microbial Susceptibility Patterns: A Tale of Mistaken Identities.</title>
        <authorList>
            <person name="Fogelson S.B."/>
            <person name="Camus A.C."/>
            <person name="Lorenz W."/>
            <person name="Vasireddy R."/>
            <person name="Vasireddy S."/>
            <person name="Smith T."/>
            <person name="Brown-Elliott B.A."/>
            <person name="Wallace R.J.Jr."/>
            <person name="Hasan N.A."/>
            <person name="Reischl U."/>
            <person name="Sanchez S."/>
        </authorList>
    </citation>
    <scope>NUCLEOTIDE SEQUENCE [LARGE SCALE GENOMIC DNA]</scope>
    <source>
        <strain evidence="9 10">42895</strain>
    </source>
</reference>
<evidence type="ECO:0000256" key="7">
    <source>
        <dbReference type="SAM" id="Phobius"/>
    </source>
</evidence>
<feature type="transmembrane region" description="Helical" evidence="7">
    <location>
        <begin position="327"/>
        <end position="349"/>
    </location>
</feature>
<feature type="transmembrane region" description="Helical" evidence="7">
    <location>
        <begin position="762"/>
        <end position="780"/>
    </location>
</feature>
<evidence type="ECO:0000313" key="10">
    <source>
        <dbReference type="Proteomes" id="UP000180113"/>
    </source>
</evidence>
<keyword evidence="3" id="KW-1003">Cell membrane</keyword>
<keyword evidence="5 7" id="KW-1133">Transmembrane helix</keyword>
<feature type="transmembrane region" description="Helical" evidence="7">
    <location>
        <begin position="293"/>
        <end position="315"/>
    </location>
</feature>
<dbReference type="Gene3D" id="1.20.1640.10">
    <property type="entry name" value="Multidrug efflux transporter AcrB transmembrane domain"/>
    <property type="match status" value="2"/>
</dbReference>
<evidence type="ECO:0000256" key="2">
    <source>
        <dbReference type="ARBA" id="ARBA00010157"/>
    </source>
</evidence>
<dbReference type="SUPFAM" id="SSF82866">
    <property type="entry name" value="Multidrug efflux transporter AcrB transmembrane domain"/>
    <property type="match status" value="2"/>
</dbReference>
<protein>
    <recommendedName>
        <fullName evidence="8">Membrane transport protein MMPL domain-containing protein</fullName>
    </recommendedName>
</protein>
<feature type="transmembrane region" description="Helical" evidence="7">
    <location>
        <begin position="865"/>
        <end position="884"/>
    </location>
</feature>
<sequence length="939" mass="101790">MSDHQTDRHPVIPRILRVFCVPVLLGWLALTVILNVVVPQLEVVGEKQSVSLTPDDAPSLQAMKLIGKVFKESDSNSSAMIVLEGDNPLGIEAHKYYDGLVTKLEADTKHVQHVQNFWGDPLTSAGVQSADGKAAYVQLYLAGNQGEALANESAQAVKDAVAAASPPAGLKVYVTGQAALLSDQQRVGDKSLQLVTAVTIGVIVVTLLLVYRSIVAVATTIVLVLLELAAARGIVAFLGYHGVIGLSTFAVNLLTLLAIAAATDYVIFLLGRYHEARQAGEDRETAFYTMYRGTSHVILGSGLTVAGATLCLSFTRLPYFQTMGVPLAIGMLAVTMAALTLAPAVIAAASRFGLLDPKRTLSTHGWRRVGTAIVRWPGPILAVSIVVALIGLLALPTYKTSYDDRKYMPTDMEANAGYAAIERHMSPARLNPELLMVQANRDLRNSADMLIVERIARAVFHLPGIARVQTITRPLGTPIEHTSIPYQLGNQGSEQLTRSYSKDRTADLLAQADGISQGIDRLRQQVALQQQTAATQAEQNKAYAAMTPLMNGLRDKIANLDDILRPIRNYFYWEPHCFDIPFCAALRGLFDAIDSIDDLTDQMGGITASMDKLNAVQRQLDALTPPQIPSQQADLERALTNYATQRGQQQLQDAQQQNSNAMGRAFDESKNDDSFYLPPEVFDNPEFKRGLKMFVSPDGTAVRFIISHQGDPATPEGISRISQIKDAAFEAIKGTPLETSKIYLGGTAATYKDMKEGSTYDLIIAAVSALCLIFIIMLIITRAAMAALVIVGTVLLSLAASFGLSVLLWQHVIGLELHWMILGMSVIILLAVGSDYNLLLVSRFLEERAAGLKTGIIRSMGGTGSVVTSAGLVFAFTMMSFAISDLRVMAQVGTTIGLGLLFDTLIVRSFMTPAIAALMGRWFWWPQNVRARPPSPLRR</sequence>
<dbReference type="FunFam" id="1.20.1640.10:FF:000018">
    <property type="entry name" value="Transmembrane transport protein MmpL10"/>
    <property type="match status" value="1"/>
</dbReference>
<feature type="transmembrane region" description="Helical" evidence="7">
    <location>
        <begin position="821"/>
        <end position="845"/>
    </location>
</feature>
<dbReference type="InterPro" id="IPR004869">
    <property type="entry name" value="MMPL_dom"/>
</dbReference>
<accession>A0AB73LZQ2</accession>
<feature type="transmembrane region" description="Helical" evidence="7">
    <location>
        <begin position="376"/>
        <end position="398"/>
    </location>
</feature>
<dbReference type="InterPro" id="IPR004707">
    <property type="entry name" value="MmpL_fam"/>
</dbReference>
<dbReference type="InterPro" id="IPR050545">
    <property type="entry name" value="Mycobact_MmpL"/>
</dbReference>
<name>A0AB73LZQ2_MYCCH</name>
<evidence type="ECO:0000313" key="9">
    <source>
        <dbReference type="EMBL" id="OHT55282.1"/>
    </source>
</evidence>
<evidence type="ECO:0000256" key="3">
    <source>
        <dbReference type="ARBA" id="ARBA00022475"/>
    </source>
</evidence>
<evidence type="ECO:0000256" key="5">
    <source>
        <dbReference type="ARBA" id="ARBA00022989"/>
    </source>
</evidence>
<keyword evidence="4 7" id="KW-0812">Transmembrane</keyword>
<dbReference type="FunFam" id="1.20.1640.10:FF:000020">
    <property type="entry name" value="Transmembrane transport protein MmpL10"/>
    <property type="match status" value="1"/>
</dbReference>
<keyword evidence="6 7" id="KW-0472">Membrane</keyword>
<dbReference type="Proteomes" id="UP000180113">
    <property type="component" value="Unassembled WGS sequence"/>
</dbReference>
<feature type="transmembrane region" description="Helical" evidence="7">
    <location>
        <begin position="786"/>
        <end position="809"/>
    </location>
</feature>
<feature type="domain" description="Membrane transport protein MMPL" evidence="8">
    <location>
        <begin position="601"/>
        <end position="933"/>
    </location>
</feature>
<dbReference type="Pfam" id="PF03176">
    <property type="entry name" value="MMPL"/>
    <property type="match status" value="2"/>
</dbReference>
<feature type="transmembrane region" description="Helical" evidence="7">
    <location>
        <begin position="192"/>
        <end position="211"/>
    </location>
</feature>
<evidence type="ECO:0000256" key="6">
    <source>
        <dbReference type="ARBA" id="ARBA00023136"/>
    </source>
</evidence>
<feature type="domain" description="Membrane transport protein MMPL" evidence="8">
    <location>
        <begin position="52"/>
        <end position="380"/>
    </location>
</feature>
<comment type="similarity">
    <text evidence="2">Belongs to the resistance-nodulation-cell division (RND) (TC 2.A.6) family. MmpL subfamily.</text>
</comment>
<proteinExistence type="inferred from homology"/>
<feature type="transmembrane region" description="Helical" evidence="7">
    <location>
        <begin position="15"/>
        <end position="38"/>
    </location>
</feature>
<gene>
    <name evidence="9" type="ORF">BKG62_03710</name>
</gene>
<dbReference type="PANTHER" id="PTHR33406:SF6">
    <property type="entry name" value="MEMBRANE PROTEIN YDGH-RELATED"/>
    <property type="match status" value="1"/>
</dbReference>
<comment type="subcellular location">
    <subcellularLocation>
        <location evidence="1">Cell membrane</location>
        <topology evidence="1">Multi-pass membrane protein</topology>
    </subcellularLocation>
</comment>
<evidence type="ECO:0000256" key="1">
    <source>
        <dbReference type="ARBA" id="ARBA00004651"/>
    </source>
</evidence>
<comment type="caution">
    <text evidence="9">The sequence shown here is derived from an EMBL/GenBank/DDBJ whole genome shotgun (WGS) entry which is preliminary data.</text>
</comment>
<dbReference type="GO" id="GO:0005886">
    <property type="term" value="C:plasma membrane"/>
    <property type="evidence" value="ECO:0007669"/>
    <property type="project" value="UniProtKB-SubCell"/>
</dbReference>
<organism evidence="9 10">
    <name type="scientific">Mycobacteroides chelonae</name>
    <name type="common">Mycobacterium chelonae</name>
    <dbReference type="NCBI Taxonomy" id="1774"/>
    <lineage>
        <taxon>Bacteria</taxon>
        <taxon>Bacillati</taxon>
        <taxon>Actinomycetota</taxon>
        <taxon>Actinomycetes</taxon>
        <taxon>Mycobacteriales</taxon>
        <taxon>Mycobacteriaceae</taxon>
        <taxon>Mycobacteroides</taxon>
    </lineage>
</organism>
<feature type="transmembrane region" description="Helical" evidence="7">
    <location>
        <begin position="250"/>
        <end position="273"/>
    </location>
</feature>
<dbReference type="PANTHER" id="PTHR33406">
    <property type="entry name" value="MEMBRANE PROTEIN MJ1562-RELATED"/>
    <property type="match status" value="1"/>
</dbReference>
<evidence type="ECO:0000259" key="8">
    <source>
        <dbReference type="Pfam" id="PF03176"/>
    </source>
</evidence>
<dbReference type="RefSeq" id="WP_070918288.1">
    <property type="nucleotide sequence ID" value="NZ_CP058976.1"/>
</dbReference>
<dbReference type="AlphaFoldDB" id="A0AB73LZQ2"/>
<dbReference type="EMBL" id="MLHW01000001">
    <property type="protein sequence ID" value="OHT55282.1"/>
    <property type="molecule type" value="Genomic_DNA"/>
</dbReference>